<evidence type="ECO:0000313" key="4">
    <source>
        <dbReference type="Proteomes" id="UP000285060"/>
    </source>
</evidence>
<dbReference type="InterPro" id="IPR000971">
    <property type="entry name" value="Globin"/>
</dbReference>
<organism evidence="3 4">
    <name type="scientific">Aphanomyces invadans</name>
    <dbReference type="NCBI Taxonomy" id="157072"/>
    <lineage>
        <taxon>Eukaryota</taxon>
        <taxon>Sar</taxon>
        <taxon>Stramenopiles</taxon>
        <taxon>Oomycota</taxon>
        <taxon>Saprolegniomycetes</taxon>
        <taxon>Saprolegniales</taxon>
        <taxon>Verrucalvaceae</taxon>
        <taxon>Aphanomyces</taxon>
    </lineage>
</organism>
<keyword evidence="1" id="KW-0408">Iron</keyword>
<dbReference type="VEuPathDB" id="FungiDB:H310_01810"/>
<comment type="similarity">
    <text evidence="1">Belongs to the globin family.</text>
</comment>
<evidence type="ECO:0000256" key="1">
    <source>
        <dbReference type="RuleBase" id="RU000356"/>
    </source>
</evidence>
<name>A0A418AVV7_9STRA</name>
<keyword evidence="1" id="KW-0349">Heme</keyword>
<protein>
    <recommendedName>
        <fullName evidence="2">Globin domain-containing protein</fullName>
    </recommendedName>
</protein>
<dbReference type="AlphaFoldDB" id="A0A418AVV7"/>
<comment type="caution">
    <text evidence="3">The sequence shown here is derived from an EMBL/GenBank/DDBJ whole genome shotgun (WGS) entry which is preliminary data.</text>
</comment>
<feature type="domain" description="Globin" evidence="2">
    <location>
        <begin position="129"/>
        <end position="208"/>
    </location>
</feature>
<sequence length="279" mass="31466">MICAHTRIRRMGITHSVQAIKIRRNGELVLLAEYRTFLVSKCPDFAHVRCMITPAIQTRVLSSWEAIANGTTPAMRAIGHTSPVVCFYDSFYKRLFAGAPEVRLRHDRPLTMKRMWQVQPLFRTSIIVQGKALISIVQSIANGPNSNNAIASVVELAYRHNQYGVKMQYYNVVGRVLLEALQECTGPSDWTADLDLGWRTMYAYMMTTMAPIVYHGATNPTDRDRALAKRGRYQQKRTLLRPPTVHPVSTQTTTSSLNSLVPESKMSECPVKNAWSVPP</sequence>
<dbReference type="SUPFAM" id="SSF46458">
    <property type="entry name" value="Globin-like"/>
    <property type="match status" value="1"/>
</dbReference>
<reference evidence="3 4" key="1">
    <citation type="submission" date="2018-08" db="EMBL/GenBank/DDBJ databases">
        <title>Aphanomyces genome sequencing and annotation.</title>
        <authorList>
            <person name="Minardi D."/>
            <person name="Oidtmann B."/>
            <person name="Van Der Giezen M."/>
            <person name="Studholme D.J."/>
        </authorList>
    </citation>
    <scope>NUCLEOTIDE SEQUENCE [LARGE SCALE GENOMIC DNA]</scope>
    <source>
        <strain evidence="3 4">NJM0002</strain>
    </source>
</reference>
<dbReference type="GO" id="GO:0020037">
    <property type="term" value="F:heme binding"/>
    <property type="evidence" value="ECO:0007669"/>
    <property type="project" value="InterPro"/>
</dbReference>
<keyword evidence="1" id="KW-0813">Transport</keyword>
<dbReference type="InterPro" id="IPR009050">
    <property type="entry name" value="Globin-like_sf"/>
</dbReference>
<keyword evidence="1" id="KW-0479">Metal-binding</keyword>
<dbReference type="GO" id="GO:0019825">
    <property type="term" value="F:oxygen binding"/>
    <property type="evidence" value="ECO:0007669"/>
    <property type="project" value="InterPro"/>
</dbReference>
<accession>A0A418AVV7</accession>
<dbReference type="Pfam" id="PF00042">
    <property type="entry name" value="Globin"/>
    <property type="match status" value="1"/>
</dbReference>
<dbReference type="InterPro" id="IPR012292">
    <property type="entry name" value="Globin/Proto"/>
</dbReference>
<proteinExistence type="inferred from homology"/>
<keyword evidence="1" id="KW-0561">Oxygen transport</keyword>
<evidence type="ECO:0000259" key="2">
    <source>
        <dbReference type="Pfam" id="PF00042"/>
    </source>
</evidence>
<dbReference type="GO" id="GO:0005344">
    <property type="term" value="F:oxygen carrier activity"/>
    <property type="evidence" value="ECO:0007669"/>
    <property type="project" value="UniProtKB-KW"/>
</dbReference>
<dbReference type="Proteomes" id="UP000285060">
    <property type="component" value="Unassembled WGS sequence"/>
</dbReference>
<gene>
    <name evidence="3" type="ORF">DYB32_009289</name>
</gene>
<dbReference type="Gene3D" id="1.10.490.10">
    <property type="entry name" value="Globins"/>
    <property type="match status" value="1"/>
</dbReference>
<keyword evidence="4" id="KW-1185">Reference proteome</keyword>
<dbReference type="EMBL" id="QUSY01000415">
    <property type="protein sequence ID" value="RHY29619.1"/>
    <property type="molecule type" value="Genomic_DNA"/>
</dbReference>
<evidence type="ECO:0000313" key="3">
    <source>
        <dbReference type="EMBL" id="RHY29619.1"/>
    </source>
</evidence>